<keyword evidence="10" id="KW-0238">DNA-binding</keyword>
<evidence type="ECO:0000256" key="10">
    <source>
        <dbReference type="HAMAP-Rule" id="MF_00942"/>
    </source>
</evidence>
<evidence type="ECO:0000313" key="13">
    <source>
        <dbReference type="Proteomes" id="UP000825799"/>
    </source>
</evidence>
<accession>A0ABX8WD34</accession>
<keyword evidence="9 10" id="KW-0326">Glycosidase</keyword>
<keyword evidence="12" id="KW-0255">Endonuclease</keyword>
<dbReference type="InterPro" id="IPR011257">
    <property type="entry name" value="DNA_glycosylase"/>
</dbReference>
<evidence type="ECO:0000256" key="7">
    <source>
        <dbReference type="ARBA" id="ARBA00023014"/>
    </source>
</evidence>
<dbReference type="GO" id="GO:0004519">
    <property type="term" value="F:endonuclease activity"/>
    <property type="evidence" value="ECO:0007669"/>
    <property type="project" value="UniProtKB-KW"/>
</dbReference>
<keyword evidence="3 10" id="KW-0479">Metal-binding</keyword>
<feature type="binding site" evidence="10">
    <location>
        <position position="244"/>
    </location>
    <ligand>
        <name>[4Fe-4S] cluster</name>
        <dbReference type="ChEBI" id="CHEBI:49883"/>
    </ligand>
</feature>
<name>A0ABX8WD34_9HYPH</name>
<dbReference type="Pfam" id="PF00633">
    <property type="entry name" value="HHH"/>
    <property type="match status" value="1"/>
</dbReference>
<evidence type="ECO:0000259" key="11">
    <source>
        <dbReference type="SMART" id="SM00478"/>
    </source>
</evidence>
<evidence type="ECO:0000256" key="4">
    <source>
        <dbReference type="ARBA" id="ARBA00022763"/>
    </source>
</evidence>
<dbReference type="InterPro" id="IPR003265">
    <property type="entry name" value="HhH-GPD_domain"/>
</dbReference>
<keyword evidence="6 10" id="KW-0408">Iron</keyword>
<dbReference type="SMART" id="SM00478">
    <property type="entry name" value="ENDO3c"/>
    <property type="match status" value="1"/>
</dbReference>
<dbReference type="EC" id="4.2.99.18" evidence="10"/>
<dbReference type="EMBL" id="CP080590">
    <property type="protein sequence ID" value="QYO76855.1"/>
    <property type="molecule type" value="Genomic_DNA"/>
</dbReference>
<dbReference type="SUPFAM" id="SSF48150">
    <property type="entry name" value="DNA-glycosylase"/>
    <property type="match status" value="1"/>
</dbReference>
<feature type="binding site" evidence="10">
    <location>
        <position position="234"/>
    </location>
    <ligand>
        <name>[4Fe-4S] cluster</name>
        <dbReference type="ChEBI" id="CHEBI:49883"/>
    </ligand>
</feature>
<keyword evidence="8 10" id="KW-0234">DNA repair</keyword>
<keyword evidence="5 10" id="KW-0378">Hydrolase</keyword>
<comment type="cofactor">
    <cofactor evidence="10">
        <name>[4Fe-4S] cluster</name>
        <dbReference type="ChEBI" id="CHEBI:49883"/>
    </cofactor>
    <text evidence="10">Binds 1 [4Fe-4S] cluster.</text>
</comment>
<keyword evidence="4 10" id="KW-0227">DNA damage</keyword>
<dbReference type="HAMAP" id="MF_00942">
    <property type="entry name" value="Nth"/>
    <property type="match status" value="1"/>
</dbReference>
<dbReference type="InterPro" id="IPR000445">
    <property type="entry name" value="HhH_motif"/>
</dbReference>
<comment type="catalytic activity">
    <reaction evidence="10">
        <text>2'-deoxyribonucleotide-(2'-deoxyribose 5'-phosphate)-2'-deoxyribonucleotide-DNA = a 3'-end 2'-deoxyribonucleotide-(2,3-dehydro-2,3-deoxyribose 5'-phosphate)-DNA + a 5'-end 5'-phospho-2'-deoxyribonucleoside-DNA + H(+)</text>
        <dbReference type="Rhea" id="RHEA:66592"/>
        <dbReference type="Rhea" id="RHEA-COMP:13180"/>
        <dbReference type="Rhea" id="RHEA-COMP:16897"/>
        <dbReference type="Rhea" id="RHEA-COMP:17067"/>
        <dbReference type="ChEBI" id="CHEBI:15378"/>
        <dbReference type="ChEBI" id="CHEBI:136412"/>
        <dbReference type="ChEBI" id="CHEBI:157695"/>
        <dbReference type="ChEBI" id="CHEBI:167181"/>
        <dbReference type="EC" id="4.2.99.18"/>
    </reaction>
</comment>
<dbReference type="Pfam" id="PF10576">
    <property type="entry name" value="EndIII_4Fe-2S"/>
    <property type="match status" value="1"/>
</dbReference>
<dbReference type="SMART" id="SM00525">
    <property type="entry name" value="FES"/>
    <property type="match status" value="1"/>
</dbReference>
<comment type="function">
    <text evidence="10">DNA repair enzyme that has both DNA N-glycosylase activity and AP-lyase activity. The DNA N-glycosylase activity releases various damaged pyrimidines from DNA by cleaving the N-glycosidic bond, leaving an AP (apurinic/apyrimidinic) site. The AP-lyase activity cleaves the phosphodiester bond 3' to the AP site by a beta-elimination, leaving a 3'-terminal unsaturated sugar and a product with a terminal 5'-phosphate.</text>
</comment>
<dbReference type="Gene3D" id="1.10.1670.10">
    <property type="entry name" value="Helix-hairpin-Helix base-excision DNA repair enzymes (C-terminal)"/>
    <property type="match status" value="1"/>
</dbReference>
<evidence type="ECO:0000313" key="12">
    <source>
        <dbReference type="EMBL" id="QYO76855.1"/>
    </source>
</evidence>
<dbReference type="CDD" id="cd00056">
    <property type="entry name" value="ENDO3c"/>
    <property type="match status" value="1"/>
</dbReference>
<comment type="similarity">
    <text evidence="1 10">Belongs to the Nth/MutY family.</text>
</comment>
<evidence type="ECO:0000256" key="5">
    <source>
        <dbReference type="ARBA" id="ARBA00022801"/>
    </source>
</evidence>
<gene>
    <name evidence="10 12" type="primary">nth</name>
    <name evidence="12" type="ORF">K1X15_20185</name>
</gene>
<keyword evidence="13" id="KW-1185">Reference proteome</keyword>
<keyword evidence="12" id="KW-0540">Nuclease</keyword>
<evidence type="ECO:0000256" key="8">
    <source>
        <dbReference type="ARBA" id="ARBA00023204"/>
    </source>
</evidence>
<evidence type="ECO:0000256" key="3">
    <source>
        <dbReference type="ARBA" id="ARBA00022723"/>
    </source>
</evidence>
<dbReference type="NCBIfam" id="TIGR01083">
    <property type="entry name" value="nth"/>
    <property type="match status" value="1"/>
</dbReference>
<keyword evidence="7 10" id="KW-0411">Iron-sulfur</keyword>
<dbReference type="Gene3D" id="1.10.340.30">
    <property type="entry name" value="Hypothetical protein, domain 2"/>
    <property type="match status" value="1"/>
</dbReference>
<evidence type="ECO:0000256" key="6">
    <source>
        <dbReference type="ARBA" id="ARBA00023004"/>
    </source>
</evidence>
<sequence>MRRDRSGRRVAANSGVVVVTCIAHASCPKYWQRIEAERMPTAKKVKKLTRAEAEAIFARFHEIEPEPKGELDYINAFTLLVAVVLSAQATDTGVNKATKRLFELAPSPAAMVALGVEQITELIKTIGLYRGKAKNVYALSQMLLDRHGGEVPADRAALEALPGVGRKTANVVLNIYFRQPTIAVDTHLFRVGNRTGLAPGKTPLEVEQALTRQVPERFMLHAHHWLILHGRYICKARKPECWRCPIAQWCRFEPKTPLPVGK</sequence>
<reference evidence="12 13" key="1">
    <citation type="submission" date="2021-08" db="EMBL/GenBank/DDBJ databases">
        <title>Devosia salina sp. nov., isolated from the South China Sea sediment.</title>
        <authorList>
            <person name="Zhou Z."/>
        </authorList>
    </citation>
    <scope>NUCLEOTIDE SEQUENCE [LARGE SCALE GENOMIC DNA]</scope>
    <source>
        <strain evidence="12 13">SCS-3</strain>
    </source>
</reference>
<dbReference type="PANTHER" id="PTHR10359">
    <property type="entry name" value="A/G-SPECIFIC ADENINE GLYCOSYLASE/ENDONUCLEASE III"/>
    <property type="match status" value="1"/>
</dbReference>
<evidence type="ECO:0000256" key="9">
    <source>
        <dbReference type="ARBA" id="ARBA00023295"/>
    </source>
</evidence>
<dbReference type="Pfam" id="PF00730">
    <property type="entry name" value="HhH-GPD"/>
    <property type="match status" value="1"/>
</dbReference>
<evidence type="ECO:0000256" key="1">
    <source>
        <dbReference type="ARBA" id="ARBA00008343"/>
    </source>
</evidence>
<feature type="domain" description="HhH-GPD" evidence="11">
    <location>
        <begin position="85"/>
        <end position="232"/>
    </location>
</feature>
<dbReference type="InterPro" id="IPR003651">
    <property type="entry name" value="Endonuclease3_FeS-loop_motif"/>
</dbReference>
<proteinExistence type="inferred from homology"/>
<dbReference type="InterPro" id="IPR023170">
    <property type="entry name" value="HhH_base_excis_C"/>
</dbReference>
<dbReference type="Proteomes" id="UP000825799">
    <property type="component" value="Chromosome"/>
</dbReference>
<dbReference type="InterPro" id="IPR005759">
    <property type="entry name" value="Nth"/>
</dbReference>
<dbReference type="PANTHER" id="PTHR10359:SF18">
    <property type="entry name" value="ENDONUCLEASE III"/>
    <property type="match status" value="1"/>
</dbReference>
<protein>
    <recommendedName>
        <fullName evidence="10">Endonuclease III</fullName>
        <ecNumber evidence="10">4.2.99.18</ecNumber>
    </recommendedName>
    <alternativeName>
        <fullName evidence="10">DNA-(apurinic or apyrimidinic site) lyase</fullName>
    </alternativeName>
</protein>
<feature type="binding site" evidence="10">
    <location>
        <position position="250"/>
    </location>
    <ligand>
        <name>[4Fe-4S] cluster</name>
        <dbReference type="ChEBI" id="CHEBI:49883"/>
    </ligand>
</feature>
<evidence type="ECO:0000256" key="2">
    <source>
        <dbReference type="ARBA" id="ARBA00022485"/>
    </source>
</evidence>
<feature type="binding site" evidence="10">
    <location>
        <position position="241"/>
    </location>
    <ligand>
        <name>[4Fe-4S] cluster</name>
        <dbReference type="ChEBI" id="CHEBI:49883"/>
    </ligand>
</feature>
<keyword evidence="2 10" id="KW-0004">4Fe-4S</keyword>
<keyword evidence="10" id="KW-0456">Lyase</keyword>
<organism evidence="12 13">
    <name type="scientific">Devosia salina</name>
    <dbReference type="NCBI Taxonomy" id="2860336"/>
    <lineage>
        <taxon>Bacteria</taxon>
        <taxon>Pseudomonadati</taxon>
        <taxon>Pseudomonadota</taxon>
        <taxon>Alphaproteobacteria</taxon>
        <taxon>Hyphomicrobiales</taxon>
        <taxon>Devosiaceae</taxon>
        <taxon>Devosia</taxon>
    </lineage>
</organism>